<name>A0A5C5Q1P1_9PSED</name>
<reference evidence="2 4" key="2">
    <citation type="submission" date="2019-06" db="EMBL/GenBank/DDBJ databases">
        <title>Pseudomonas bimorpha sp. nov. isolated from bovine raw milk and skim milk concentrate.</title>
        <authorList>
            <person name="Hofmann K."/>
            <person name="Huptas C."/>
            <person name="Doll E."/>
            <person name="Scherer S."/>
            <person name="Wenning M."/>
        </authorList>
    </citation>
    <scope>NUCLEOTIDE SEQUENCE [LARGE SCALE GENOMIC DNA]</scope>
    <source>
        <strain evidence="2 4">DSM 17835</strain>
    </source>
</reference>
<dbReference type="AlphaFoldDB" id="A0A5C5Q1P1"/>
<keyword evidence="3" id="KW-1185">Reference proteome</keyword>
<dbReference type="EMBL" id="LT629689">
    <property type="protein sequence ID" value="SDE62476.1"/>
    <property type="molecule type" value="Genomic_DNA"/>
</dbReference>
<reference evidence="1 3" key="1">
    <citation type="submission" date="2016-10" db="EMBL/GenBank/DDBJ databases">
        <authorList>
            <person name="Varghese N."/>
            <person name="Submissions S."/>
        </authorList>
    </citation>
    <scope>NUCLEOTIDE SEQUENCE [LARGE SCALE GENOMIC DNA]</scope>
    <source>
        <strain evidence="1 3">DSM 17835</strain>
    </source>
</reference>
<dbReference type="Proteomes" id="UP000317951">
    <property type="component" value="Unassembled WGS sequence"/>
</dbReference>
<dbReference type="GeneID" id="78551956"/>
<sequence length="93" mass="10705">MSDSTDRIEGLLHAQSIMLQDLYTQLYSRQPAELSKCQEHLTNMLKYKWEMPKGSSESDADAVLRIQPLAIAELERNFAQIRKMIRSLPPIQS</sequence>
<proteinExistence type="predicted"/>
<dbReference type="Proteomes" id="UP000182858">
    <property type="component" value="Chromosome I"/>
</dbReference>
<accession>A0A5C5Q1P1</accession>
<dbReference type="RefSeq" id="WP_010567884.1">
    <property type="nucleotide sequence ID" value="NZ_LT629689.1"/>
</dbReference>
<protein>
    <submittedName>
        <fullName evidence="2">Uncharacterized protein</fullName>
    </submittedName>
</protein>
<dbReference type="EMBL" id="VFET01000048">
    <property type="protein sequence ID" value="TWR98031.1"/>
    <property type="molecule type" value="Genomic_DNA"/>
</dbReference>
<gene>
    <name evidence="2" type="ORF">FIV36_30140</name>
    <name evidence="1" type="ORF">SAMN05216591_0413</name>
</gene>
<evidence type="ECO:0000313" key="4">
    <source>
        <dbReference type="Proteomes" id="UP000317951"/>
    </source>
</evidence>
<evidence type="ECO:0000313" key="2">
    <source>
        <dbReference type="EMBL" id="TWR98031.1"/>
    </source>
</evidence>
<evidence type="ECO:0000313" key="1">
    <source>
        <dbReference type="EMBL" id="SDE62476.1"/>
    </source>
</evidence>
<organism evidence="2 4">
    <name type="scientific">Pseudomonas extremaustralis</name>
    <dbReference type="NCBI Taxonomy" id="359110"/>
    <lineage>
        <taxon>Bacteria</taxon>
        <taxon>Pseudomonadati</taxon>
        <taxon>Pseudomonadota</taxon>
        <taxon>Gammaproteobacteria</taxon>
        <taxon>Pseudomonadales</taxon>
        <taxon>Pseudomonadaceae</taxon>
        <taxon>Pseudomonas</taxon>
    </lineage>
</organism>
<evidence type="ECO:0000313" key="3">
    <source>
        <dbReference type="Proteomes" id="UP000182858"/>
    </source>
</evidence>